<comment type="similarity">
    <text evidence="1">Belongs to the AHA1 family.</text>
</comment>
<gene>
    <name evidence="3" type="ORF">JI741_10695</name>
</gene>
<evidence type="ECO:0000313" key="4">
    <source>
        <dbReference type="Proteomes" id="UP000613030"/>
    </source>
</evidence>
<dbReference type="CDD" id="cd07814">
    <property type="entry name" value="SRPBCC_CalC_Aha1-like"/>
    <property type="match status" value="1"/>
</dbReference>
<evidence type="ECO:0000259" key="2">
    <source>
        <dbReference type="Pfam" id="PF08327"/>
    </source>
</evidence>
<dbReference type="InterPro" id="IPR023393">
    <property type="entry name" value="START-like_dom_sf"/>
</dbReference>
<protein>
    <submittedName>
        <fullName evidence="3">SRPBCC domain-containing protein</fullName>
    </submittedName>
</protein>
<name>A0ABS1KR62_9BACT</name>
<proteinExistence type="inferred from homology"/>
<keyword evidence="4" id="KW-1185">Reference proteome</keyword>
<dbReference type="InterPro" id="IPR013538">
    <property type="entry name" value="ASHA1/2-like_C"/>
</dbReference>
<reference evidence="3 4" key="1">
    <citation type="submission" date="2021-01" db="EMBL/GenBank/DDBJ databases">
        <title>Chryseolinea sp. Jin1 Genome sequencing and assembly.</title>
        <authorList>
            <person name="Kim I."/>
        </authorList>
    </citation>
    <scope>NUCLEOTIDE SEQUENCE [LARGE SCALE GENOMIC DNA]</scope>
    <source>
        <strain evidence="3 4">Jin1</strain>
    </source>
</reference>
<evidence type="ECO:0000256" key="1">
    <source>
        <dbReference type="ARBA" id="ARBA00006817"/>
    </source>
</evidence>
<dbReference type="Gene3D" id="3.30.530.20">
    <property type="match status" value="1"/>
</dbReference>
<accession>A0ABS1KR62</accession>
<sequence>MTANATVRIDAPVSEVWKALVTPSIIKKYLFGTQTESDWTVGSAIIFKGEWEGKSYEDKGSILVYEPNRLLRYTYWSSMNGTPDLPENYHNVSYILTPDDAATLLTVTQDGVETEKQKKHSEQNWTKVLNTLKDLMEKKA</sequence>
<dbReference type="SUPFAM" id="SSF55961">
    <property type="entry name" value="Bet v1-like"/>
    <property type="match status" value="1"/>
</dbReference>
<dbReference type="EMBL" id="JAERRB010000003">
    <property type="protein sequence ID" value="MBL0741688.1"/>
    <property type="molecule type" value="Genomic_DNA"/>
</dbReference>
<organism evidence="3 4">
    <name type="scientific">Chryseolinea lacunae</name>
    <dbReference type="NCBI Taxonomy" id="2801331"/>
    <lineage>
        <taxon>Bacteria</taxon>
        <taxon>Pseudomonadati</taxon>
        <taxon>Bacteroidota</taxon>
        <taxon>Cytophagia</taxon>
        <taxon>Cytophagales</taxon>
        <taxon>Fulvivirgaceae</taxon>
        <taxon>Chryseolinea</taxon>
    </lineage>
</organism>
<feature type="domain" description="Activator of Hsp90 ATPase homologue 1/2-like C-terminal" evidence="2">
    <location>
        <begin position="10"/>
        <end position="137"/>
    </location>
</feature>
<dbReference type="Pfam" id="PF08327">
    <property type="entry name" value="AHSA1"/>
    <property type="match status" value="1"/>
</dbReference>
<comment type="caution">
    <text evidence="3">The sequence shown here is derived from an EMBL/GenBank/DDBJ whole genome shotgun (WGS) entry which is preliminary data.</text>
</comment>
<evidence type="ECO:0000313" key="3">
    <source>
        <dbReference type="EMBL" id="MBL0741688.1"/>
    </source>
</evidence>
<dbReference type="Proteomes" id="UP000613030">
    <property type="component" value="Unassembled WGS sequence"/>
</dbReference>